<evidence type="ECO:0000256" key="2">
    <source>
        <dbReference type="ARBA" id="ARBA00019841"/>
    </source>
</evidence>
<gene>
    <name evidence="11" type="ORF">FC59_GL001603</name>
</gene>
<dbReference type="InterPro" id="IPR038763">
    <property type="entry name" value="DHH_sf"/>
</dbReference>
<dbReference type="InterPro" id="IPR003156">
    <property type="entry name" value="DHHA1_dom"/>
</dbReference>
<keyword evidence="3" id="KW-0540">Nuclease</keyword>
<evidence type="ECO:0000313" key="11">
    <source>
        <dbReference type="EMBL" id="KRM06687.1"/>
    </source>
</evidence>
<dbReference type="InterPro" id="IPR004610">
    <property type="entry name" value="RecJ"/>
</dbReference>
<protein>
    <recommendedName>
        <fullName evidence="2">Single-stranded-DNA-specific exonuclease RecJ</fullName>
    </recommendedName>
</protein>
<dbReference type="GO" id="GO:0008409">
    <property type="term" value="F:5'-3' exonuclease activity"/>
    <property type="evidence" value="ECO:0007669"/>
    <property type="project" value="InterPro"/>
</dbReference>
<name>A0A0R1VMQ6_9LACO</name>
<feature type="domain" description="DHHA1" evidence="8">
    <location>
        <begin position="339"/>
        <end position="431"/>
    </location>
</feature>
<proteinExistence type="inferred from homology"/>
<dbReference type="PATRIC" id="fig|1423767.3.peg.1664"/>
<evidence type="ECO:0000259" key="9">
    <source>
        <dbReference type="Pfam" id="PF10141"/>
    </source>
</evidence>
<dbReference type="GO" id="GO:0006281">
    <property type="term" value="P:DNA repair"/>
    <property type="evidence" value="ECO:0007669"/>
    <property type="project" value="InterPro"/>
</dbReference>
<dbReference type="Proteomes" id="UP000051307">
    <property type="component" value="Unassembled WGS sequence"/>
</dbReference>
<keyword evidence="4" id="KW-0378">Hydrolase</keyword>
<feature type="domain" description="Single-stranded-DNA-specific exonuclease RecJ C-terminal" evidence="9">
    <location>
        <begin position="563"/>
        <end position="748"/>
    </location>
</feature>
<evidence type="ECO:0000256" key="1">
    <source>
        <dbReference type="ARBA" id="ARBA00005915"/>
    </source>
</evidence>
<dbReference type="PANTHER" id="PTHR30255">
    <property type="entry name" value="SINGLE-STRANDED-DNA-SPECIFIC EXONUCLEASE RECJ"/>
    <property type="match status" value="1"/>
</dbReference>
<dbReference type="PANTHER" id="PTHR30255:SF2">
    <property type="entry name" value="SINGLE-STRANDED-DNA-SPECIFIC EXONUCLEASE RECJ"/>
    <property type="match status" value="1"/>
</dbReference>
<feature type="coiled-coil region" evidence="6">
    <location>
        <begin position="294"/>
        <end position="321"/>
    </location>
</feature>
<organism evidence="11 12">
    <name type="scientific">Lactobacillus kitasatonis DSM 16761 = JCM 1039</name>
    <dbReference type="NCBI Taxonomy" id="1423767"/>
    <lineage>
        <taxon>Bacteria</taxon>
        <taxon>Bacillati</taxon>
        <taxon>Bacillota</taxon>
        <taxon>Bacilli</taxon>
        <taxon>Lactobacillales</taxon>
        <taxon>Lactobacillaceae</taxon>
        <taxon>Lactobacillus</taxon>
    </lineage>
</organism>
<dbReference type="InterPro" id="IPR018779">
    <property type="entry name" value="RecJ_C"/>
</dbReference>
<dbReference type="AlphaFoldDB" id="A0A0R1VMQ6"/>
<evidence type="ECO:0000256" key="3">
    <source>
        <dbReference type="ARBA" id="ARBA00022722"/>
    </source>
</evidence>
<evidence type="ECO:0000313" key="12">
    <source>
        <dbReference type="Proteomes" id="UP000051307"/>
    </source>
</evidence>
<dbReference type="GO" id="GO:0003676">
    <property type="term" value="F:nucleic acid binding"/>
    <property type="evidence" value="ECO:0007669"/>
    <property type="project" value="InterPro"/>
</dbReference>
<evidence type="ECO:0000256" key="4">
    <source>
        <dbReference type="ARBA" id="ARBA00022801"/>
    </source>
</evidence>
<accession>A0A0R1VMQ6</accession>
<comment type="similarity">
    <text evidence="1">Belongs to the RecJ family.</text>
</comment>
<evidence type="ECO:0000259" key="10">
    <source>
        <dbReference type="Pfam" id="PF17768"/>
    </source>
</evidence>
<evidence type="ECO:0000259" key="8">
    <source>
        <dbReference type="Pfam" id="PF02272"/>
    </source>
</evidence>
<evidence type="ECO:0000256" key="6">
    <source>
        <dbReference type="SAM" id="Coils"/>
    </source>
</evidence>
<dbReference type="NCBIfam" id="TIGR00644">
    <property type="entry name" value="recJ"/>
    <property type="match status" value="1"/>
</dbReference>
<dbReference type="Pfam" id="PF17768">
    <property type="entry name" value="RecJ_OB"/>
    <property type="match status" value="1"/>
</dbReference>
<sequence length="757" mass="84928">MKWQQRTAEDLDSSLVEKYQLSPIAAKLFALRGIDTDEKLDFWFNATEENLADPALMHDMEKAIDRINQAIDDGEKITIYGDYDADGITATTIMTETLSILGADVHYFIPDRFKDGYGPNIDRYHDIVADGTKLIITVDNGVTGVDEVKYAKEHGVDTIVTDHHTFQEQKPDAYVIVHCNYPGQKYPFDDYCGAGVAYTICRGLMQDTMPELLDLAMIGTIGDMVKVTGEGHIIVKRGLEVLNQTERPGLRALIKNAGLTMGSINETDVGFNIAPRLNAVGRLANANLAVELLLSDDDIEAQKIADQIEDLNNKRKELTTQVYDKCMALIRENSWQKQNTLVLYDPDFHEGVLGLVANKIVEKTHKPTIVLTKNHAGEIKGSGRSITGFNLFDALNPLKEELFTKFGGHDFACGLSMTEDKISALREKLESGFHVEGGLETKEYDMELPLQGLSPQALAQINQVGPFGTGDAQPIFSVSNPTITQFFKIGKEKNHVKFNVAKKGGSLAVIGFNKDFLNNNLLPFIAKVFVQLSLNTYRNKVSLQGIIEGIEFASPKLAVPTTVIDLRQEKLVMGFADRYLLFDKKNIPIVRNRLQVSDDKISLVKDYDKSGETVALLDVPHNQIELNTALEKNYQQIYLRFLLDQLPVEQIPAKSYFGKVLKYIYRHPTLSPDDYRTVAPYLGLDYDSVLFILRVFFELGFVKLEDGKLIGKQNPKKQPLTASKYLRATESQIKFVDQLRTMPTQQIITYVNNFMNN</sequence>
<dbReference type="EMBL" id="AZFU01000004">
    <property type="protein sequence ID" value="KRM06687.1"/>
    <property type="molecule type" value="Genomic_DNA"/>
</dbReference>
<feature type="domain" description="DDH" evidence="7">
    <location>
        <begin position="76"/>
        <end position="220"/>
    </location>
</feature>
<comment type="caution">
    <text evidence="11">The sequence shown here is derived from an EMBL/GenBank/DDBJ whole genome shotgun (WGS) entry which is preliminary data.</text>
</comment>
<dbReference type="RefSeq" id="WP_025014905.1">
    <property type="nucleotide sequence ID" value="NZ_AZFU01000004.1"/>
</dbReference>
<evidence type="ECO:0000259" key="7">
    <source>
        <dbReference type="Pfam" id="PF01368"/>
    </source>
</evidence>
<dbReference type="InterPro" id="IPR001667">
    <property type="entry name" value="DDH_dom"/>
</dbReference>
<dbReference type="eggNOG" id="COG0608">
    <property type="taxonomic scope" value="Bacteria"/>
</dbReference>
<dbReference type="Pfam" id="PF10141">
    <property type="entry name" value="ssDNA-exonuc_C"/>
    <property type="match status" value="1"/>
</dbReference>
<feature type="domain" description="RecJ OB" evidence="10">
    <location>
        <begin position="444"/>
        <end position="548"/>
    </location>
</feature>
<keyword evidence="5 11" id="KW-0269">Exonuclease</keyword>
<reference evidence="11 12" key="1">
    <citation type="journal article" date="2015" name="Genome Announc.">
        <title>Expanding the biotechnology potential of lactobacilli through comparative genomics of 213 strains and associated genera.</title>
        <authorList>
            <person name="Sun Z."/>
            <person name="Harris H.M."/>
            <person name="McCann A."/>
            <person name="Guo C."/>
            <person name="Argimon S."/>
            <person name="Zhang W."/>
            <person name="Yang X."/>
            <person name="Jeffery I.B."/>
            <person name="Cooney J.C."/>
            <person name="Kagawa T.F."/>
            <person name="Liu W."/>
            <person name="Song Y."/>
            <person name="Salvetti E."/>
            <person name="Wrobel A."/>
            <person name="Rasinkangas P."/>
            <person name="Parkhill J."/>
            <person name="Rea M.C."/>
            <person name="O'Sullivan O."/>
            <person name="Ritari J."/>
            <person name="Douillard F.P."/>
            <person name="Paul Ross R."/>
            <person name="Yang R."/>
            <person name="Briner A.E."/>
            <person name="Felis G.E."/>
            <person name="de Vos W.M."/>
            <person name="Barrangou R."/>
            <person name="Klaenhammer T.R."/>
            <person name="Caufield P.W."/>
            <person name="Cui Y."/>
            <person name="Zhang H."/>
            <person name="O'Toole P.W."/>
        </authorList>
    </citation>
    <scope>NUCLEOTIDE SEQUENCE [LARGE SCALE GENOMIC DNA]</scope>
    <source>
        <strain evidence="11 12">DSM 16761</strain>
    </source>
</reference>
<evidence type="ECO:0000256" key="5">
    <source>
        <dbReference type="ARBA" id="ARBA00022839"/>
    </source>
</evidence>
<dbReference type="InterPro" id="IPR041122">
    <property type="entry name" value="RecJ_OB"/>
</dbReference>
<dbReference type="Pfam" id="PF02272">
    <property type="entry name" value="DHHA1"/>
    <property type="match status" value="1"/>
</dbReference>
<dbReference type="InterPro" id="IPR051673">
    <property type="entry name" value="SSDNA_exonuclease_RecJ"/>
</dbReference>
<dbReference type="GO" id="GO:0006310">
    <property type="term" value="P:DNA recombination"/>
    <property type="evidence" value="ECO:0007669"/>
    <property type="project" value="InterPro"/>
</dbReference>
<dbReference type="SUPFAM" id="SSF64182">
    <property type="entry name" value="DHH phosphoesterases"/>
    <property type="match status" value="1"/>
</dbReference>
<dbReference type="Gene3D" id="3.90.1640.30">
    <property type="match status" value="1"/>
</dbReference>
<dbReference type="OrthoDB" id="9809852at2"/>
<keyword evidence="6" id="KW-0175">Coiled coil</keyword>
<dbReference type="Gene3D" id="3.10.310.30">
    <property type="match status" value="1"/>
</dbReference>
<dbReference type="Pfam" id="PF01368">
    <property type="entry name" value="DHH"/>
    <property type="match status" value="1"/>
</dbReference>